<evidence type="ECO:0000313" key="4">
    <source>
        <dbReference type="Proteomes" id="UP000240283"/>
    </source>
</evidence>
<keyword evidence="2" id="KW-0812">Transmembrane</keyword>
<accession>A0A2H5BQM5</accession>
<evidence type="ECO:0000256" key="1">
    <source>
        <dbReference type="SAM" id="Coils"/>
    </source>
</evidence>
<keyword evidence="4" id="KW-1185">Reference proteome</keyword>
<gene>
    <name evidence="3" type="ORF">VPR_092</name>
</gene>
<name>A0A2H5BQM5_9CAUD</name>
<keyword evidence="1" id="KW-0175">Coiled coil</keyword>
<reference evidence="3 4" key="1">
    <citation type="submission" date="2017-12" db="EMBL/GenBank/DDBJ databases">
        <title>Genomic analysis of a novel phage Vp_R1 lytic to Vibrio parahaemolyticus.</title>
        <authorList>
            <person name="Ren H."/>
            <person name="Li Z."/>
        </authorList>
    </citation>
    <scope>NUCLEOTIDE SEQUENCE [LARGE SCALE GENOMIC DNA]</scope>
</reference>
<feature type="coiled-coil region" evidence="1">
    <location>
        <begin position="53"/>
        <end position="80"/>
    </location>
</feature>
<evidence type="ECO:0000256" key="2">
    <source>
        <dbReference type="SAM" id="Phobius"/>
    </source>
</evidence>
<dbReference type="Proteomes" id="UP000240283">
    <property type="component" value="Segment"/>
</dbReference>
<protein>
    <submittedName>
        <fullName evidence="3">Uncharacterized protein</fullName>
    </submittedName>
</protein>
<proteinExistence type="predicted"/>
<keyword evidence="2" id="KW-0472">Membrane</keyword>
<feature type="transmembrane region" description="Helical" evidence="2">
    <location>
        <begin position="12"/>
        <end position="30"/>
    </location>
</feature>
<dbReference type="EMBL" id="MG603697">
    <property type="protein sequence ID" value="AUG88456.1"/>
    <property type="molecule type" value="Genomic_DNA"/>
</dbReference>
<organism evidence="3 4">
    <name type="scientific">Vibrio phage Vp_R1</name>
    <dbReference type="NCBI Taxonomy" id="2059867"/>
    <lineage>
        <taxon>Viruses</taxon>
        <taxon>Duplodnaviria</taxon>
        <taxon>Heunggongvirae</taxon>
        <taxon>Uroviricota</taxon>
        <taxon>Caudoviricetes</taxon>
        <taxon>Grimontviridae</taxon>
        <taxon>Dalianvirus</taxon>
        <taxon>Dalianvirus R1</taxon>
    </lineage>
</organism>
<keyword evidence="2" id="KW-1133">Transmembrane helix</keyword>
<evidence type="ECO:0000313" key="3">
    <source>
        <dbReference type="EMBL" id="AUG88456.1"/>
    </source>
</evidence>
<sequence>MINNKLKTQALGFVCTIVLLGMVILISVALKVNEIHSNTVHLGEVIKSDPSYVIDLENTNAELMQEVESLKLDLSISNRRIETLKRGTYKTITLLDESKSKEIDLLKKVIRDKDLLLASKKAKEFSDVLDHDLLTENRKLRNDLMVEKSKSSALEKISIHKEAASGLVIEDLKRKLSLCSSK</sequence>